<reference evidence="13" key="1">
    <citation type="journal article" date="2020" name="Fungal Divers.">
        <title>Resolving the Mortierellaceae phylogeny through synthesis of multi-gene phylogenetics and phylogenomics.</title>
        <authorList>
            <person name="Vandepol N."/>
            <person name="Liber J."/>
            <person name="Desiro A."/>
            <person name="Na H."/>
            <person name="Kennedy M."/>
            <person name="Barry K."/>
            <person name="Grigoriev I.V."/>
            <person name="Miller A.N."/>
            <person name="O'Donnell K."/>
            <person name="Stajich J.E."/>
            <person name="Bonito G."/>
        </authorList>
    </citation>
    <scope>NUCLEOTIDE SEQUENCE</scope>
    <source>
        <strain evidence="13">NRRL 6426</strain>
    </source>
</reference>
<dbReference type="PROSITE" id="PS00108">
    <property type="entry name" value="PROTEIN_KINASE_ST"/>
    <property type="match status" value="1"/>
</dbReference>
<evidence type="ECO:0000313" key="13">
    <source>
        <dbReference type="EMBL" id="KAF9147265.1"/>
    </source>
</evidence>
<dbReference type="FunFam" id="1.10.510.10:FF:000163">
    <property type="entry name" value="3-phosphoinositide-dependent protein kinase 1"/>
    <property type="match status" value="1"/>
</dbReference>
<evidence type="ECO:0000259" key="12">
    <source>
        <dbReference type="PROSITE" id="PS50011"/>
    </source>
</evidence>
<dbReference type="EC" id="2.7.11.1" evidence="2"/>
<feature type="compositionally biased region" description="Low complexity" evidence="11">
    <location>
        <begin position="973"/>
        <end position="995"/>
    </location>
</feature>
<gene>
    <name evidence="13" type="primary">PKH3</name>
    <name evidence="13" type="ORF">BG015_011117</name>
</gene>
<dbReference type="InterPro" id="IPR000719">
    <property type="entry name" value="Prot_kinase_dom"/>
</dbReference>
<evidence type="ECO:0000256" key="4">
    <source>
        <dbReference type="ARBA" id="ARBA00022679"/>
    </source>
</evidence>
<dbReference type="PROSITE" id="PS00107">
    <property type="entry name" value="PROTEIN_KINASE_ATP"/>
    <property type="match status" value="1"/>
</dbReference>
<evidence type="ECO:0000256" key="7">
    <source>
        <dbReference type="ARBA" id="ARBA00022840"/>
    </source>
</evidence>
<feature type="compositionally biased region" description="Polar residues" evidence="11">
    <location>
        <begin position="521"/>
        <end position="530"/>
    </location>
</feature>
<dbReference type="PANTHER" id="PTHR24356:SF163">
    <property type="entry name" value="3-PHOSPHOINOSITIDE-DEPENDENT PROTEIN KINASE 1-RELATED"/>
    <property type="match status" value="1"/>
</dbReference>
<dbReference type="Pfam" id="PF00069">
    <property type="entry name" value="Pkinase"/>
    <property type="match status" value="1"/>
</dbReference>
<feature type="compositionally biased region" description="Polar residues" evidence="11">
    <location>
        <begin position="1"/>
        <end position="10"/>
    </location>
</feature>
<proteinExistence type="inferred from homology"/>
<dbReference type="Gene3D" id="2.30.29.30">
    <property type="entry name" value="Pleckstrin-homology domain (PH domain)/Phosphotyrosine-binding domain (PTB)"/>
    <property type="match status" value="2"/>
</dbReference>
<feature type="compositionally biased region" description="Pro residues" evidence="11">
    <location>
        <begin position="20"/>
        <end position="42"/>
    </location>
</feature>
<dbReference type="InterPro" id="IPR033931">
    <property type="entry name" value="PDK1-typ_PH"/>
</dbReference>
<dbReference type="EMBL" id="JAAAUQ010000839">
    <property type="protein sequence ID" value="KAF9147265.1"/>
    <property type="molecule type" value="Genomic_DNA"/>
</dbReference>
<dbReference type="InterPro" id="IPR017441">
    <property type="entry name" value="Protein_kinase_ATP_BS"/>
</dbReference>
<feature type="region of interest" description="Disordered" evidence="11">
    <location>
        <begin position="620"/>
        <end position="647"/>
    </location>
</feature>
<feature type="compositionally biased region" description="Low complexity" evidence="11">
    <location>
        <begin position="1010"/>
        <end position="1033"/>
    </location>
</feature>
<feature type="compositionally biased region" description="Low complexity" evidence="11">
    <location>
        <begin position="480"/>
        <end position="494"/>
    </location>
</feature>
<evidence type="ECO:0000256" key="10">
    <source>
        <dbReference type="PROSITE-ProRule" id="PRU10141"/>
    </source>
</evidence>
<dbReference type="AlphaFoldDB" id="A0A9P5V8M0"/>
<evidence type="ECO:0000256" key="1">
    <source>
        <dbReference type="ARBA" id="ARBA00010006"/>
    </source>
</evidence>
<protein>
    <recommendedName>
        <fullName evidence="2">non-specific serine/threonine protein kinase</fullName>
        <ecNumber evidence="2">2.7.11.1</ecNumber>
    </recommendedName>
</protein>
<dbReference type="PANTHER" id="PTHR24356">
    <property type="entry name" value="SERINE/THREONINE-PROTEIN KINASE"/>
    <property type="match status" value="1"/>
</dbReference>
<feature type="domain" description="Protein kinase" evidence="12">
    <location>
        <begin position="159"/>
        <end position="420"/>
    </location>
</feature>
<name>A0A9P5V8M0_9FUNG</name>
<dbReference type="GO" id="GO:0005524">
    <property type="term" value="F:ATP binding"/>
    <property type="evidence" value="ECO:0007669"/>
    <property type="project" value="UniProtKB-UniRule"/>
</dbReference>
<feature type="region of interest" description="Disordered" evidence="11">
    <location>
        <begin position="1107"/>
        <end position="1137"/>
    </location>
</feature>
<evidence type="ECO:0000256" key="2">
    <source>
        <dbReference type="ARBA" id="ARBA00012513"/>
    </source>
</evidence>
<keyword evidence="3" id="KW-0723">Serine/threonine-protein kinase</keyword>
<evidence type="ECO:0000256" key="8">
    <source>
        <dbReference type="ARBA" id="ARBA00047899"/>
    </source>
</evidence>
<dbReference type="InterPro" id="IPR011993">
    <property type="entry name" value="PH-like_dom_sf"/>
</dbReference>
<dbReference type="InterPro" id="IPR011009">
    <property type="entry name" value="Kinase-like_dom_sf"/>
</dbReference>
<sequence length="1137" mass="121833">MVDVSFSPSSADPAESHPHPSTPPDSSPSPPILNPTPTPTPPSASAITTTTPTITTTTSTTTPSTPIPQPAQPHTTSTTMDTTSTSDPPVPSAASSATATTATDENNSNNNNNTLPLSSQATAATTTTITTTAPSNGVDAPTAAAVSAVPVRKRTLADYRLGRTLGEGSYSTVVAAVDLSNRRDYAIKVLDKRHIIREKKVKYVNIEKNTLYKLDHPGVVKLYSTFQDSSSLYYVLELCQNGELLTYIKKLGSFDENCTRFYVAQILTAVEYVHSQGVIHRDLKPENILLDHRMYVKLTDFGTAKMLEPSEEGIESDRANSFVGTAEYVSPELLTEKAACKSSDLWALGCIIYQLLAGRPPFKGSNEYQTFQKIVRLEYTFPAGFPKTAMDLVSRLLVHDPNERLGANNTIDQLKQHPFFEGVEWSELWNQPAPKLMPYLPPTPTHNTEALRSDHDACLWSMNRTGETLMVVDPFRELGDSGSSVNNSGRNSMNGHGGHETDESDGAQIVNAGVHGPSGSVEATPTSQSLPVLPTTDDSTTTTHLSPNTLPSTAGGEALASKGGLSPSRAPPLPALGAALPKSTSASAAAGSSTSNGHVKTKSGSRNAFVALFSGSRHSSGKKLLSKKTKAGNETAETSQKRLQARQDQVERLVGGVRREGSPRKSGGMSRENSSVSLAVTANEMSAYSRRAQLELQAELSPWQSFLLPTELVLHQTPILKRKGLFSRSCILVLTDFPRLLYFDDSNHYFSQLFNSNTNEAFSSWQQQQMLLQWDQLDPSHIHQQETGAETSLSTKPSLRQAIERMSLDLPPPPPTSQDLQTHHQHQQHLNAVHQPMHPHPNPHPRRNTGGLDGITSGSGFLLTRNGSHPHRGGAQHRSEHTSPLGAEGVLSEEDEQGVVVDRPQGLFGRSPRASIEDETHQHQHGPAHSHSHPHPHPRHQAPLQGHGQNKIDAEKPVSGSGFEDEHHGGDNGINNGTTTINSNNDSSVTMSSSGGASGSGGTTTVLQGSKMSSSSSSSVMMGSPAPSSSTTTLSRMGMIKASKKQAKLRGEILFTASVVSELKGKKCFFIHTTKKSYYFEESNQEGDAKTWVRILERAMEGWFGEGSVGGGGGGGGVKGGADTTGSNTASVVSAAD</sequence>
<dbReference type="GO" id="GO:0035556">
    <property type="term" value="P:intracellular signal transduction"/>
    <property type="evidence" value="ECO:0007669"/>
    <property type="project" value="TreeGrafter"/>
</dbReference>
<dbReference type="GO" id="GO:0004674">
    <property type="term" value="F:protein serine/threonine kinase activity"/>
    <property type="evidence" value="ECO:0007669"/>
    <property type="project" value="UniProtKB-KW"/>
</dbReference>
<keyword evidence="7 10" id="KW-0067">ATP-binding</keyword>
<dbReference type="InterPro" id="IPR008271">
    <property type="entry name" value="Ser/Thr_kinase_AS"/>
</dbReference>
<dbReference type="Gene3D" id="1.10.510.10">
    <property type="entry name" value="Transferase(Phosphotransferase) domain 1"/>
    <property type="match status" value="1"/>
</dbReference>
<feature type="region of interest" description="Disordered" evidence="11">
    <location>
        <begin position="480"/>
        <end position="579"/>
    </location>
</feature>
<feature type="compositionally biased region" description="Low complexity" evidence="11">
    <location>
        <begin position="43"/>
        <end position="64"/>
    </location>
</feature>
<dbReference type="SMART" id="SM00220">
    <property type="entry name" value="S_TKc"/>
    <property type="match status" value="1"/>
</dbReference>
<dbReference type="SUPFAM" id="SSF56112">
    <property type="entry name" value="Protein kinase-like (PK-like)"/>
    <property type="match status" value="1"/>
</dbReference>
<dbReference type="SUPFAM" id="SSF50729">
    <property type="entry name" value="PH domain-like"/>
    <property type="match status" value="2"/>
</dbReference>
<feature type="region of interest" description="Disordered" evidence="11">
    <location>
        <begin position="807"/>
        <end position="1035"/>
    </location>
</feature>
<feature type="compositionally biased region" description="Low complexity" evidence="11">
    <location>
        <begin position="72"/>
        <end position="114"/>
    </location>
</feature>
<feature type="compositionally biased region" description="Basic residues" evidence="11">
    <location>
        <begin position="620"/>
        <end position="630"/>
    </location>
</feature>
<comment type="catalytic activity">
    <reaction evidence="9">
        <text>L-seryl-[protein] + ATP = O-phospho-L-seryl-[protein] + ADP + H(+)</text>
        <dbReference type="Rhea" id="RHEA:17989"/>
        <dbReference type="Rhea" id="RHEA-COMP:9863"/>
        <dbReference type="Rhea" id="RHEA-COMP:11604"/>
        <dbReference type="ChEBI" id="CHEBI:15378"/>
        <dbReference type="ChEBI" id="CHEBI:29999"/>
        <dbReference type="ChEBI" id="CHEBI:30616"/>
        <dbReference type="ChEBI" id="CHEBI:83421"/>
        <dbReference type="ChEBI" id="CHEBI:456216"/>
        <dbReference type="EC" id="2.7.11.1"/>
    </reaction>
</comment>
<evidence type="ECO:0000313" key="14">
    <source>
        <dbReference type="Proteomes" id="UP000748756"/>
    </source>
</evidence>
<comment type="catalytic activity">
    <reaction evidence="8">
        <text>L-threonyl-[protein] + ATP = O-phospho-L-threonyl-[protein] + ADP + H(+)</text>
        <dbReference type="Rhea" id="RHEA:46608"/>
        <dbReference type="Rhea" id="RHEA-COMP:11060"/>
        <dbReference type="Rhea" id="RHEA-COMP:11605"/>
        <dbReference type="ChEBI" id="CHEBI:15378"/>
        <dbReference type="ChEBI" id="CHEBI:30013"/>
        <dbReference type="ChEBI" id="CHEBI:30616"/>
        <dbReference type="ChEBI" id="CHEBI:61977"/>
        <dbReference type="ChEBI" id="CHEBI:456216"/>
        <dbReference type="EC" id="2.7.11.1"/>
    </reaction>
</comment>
<evidence type="ECO:0000256" key="6">
    <source>
        <dbReference type="ARBA" id="ARBA00022777"/>
    </source>
</evidence>
<accession>A0A9P5V8M0</accession>
<feature type="region of interest" description="Disordered" evidence="11">
    <location>
        <begin position="1"/>
        <end position="117"/>
    </location>
</feature>
<evidence type="ECO:0000256" key="11">
    <source>
        <dbReference type="SAM" id="MobiDB-lite"/>
    </source>
</evidence>
<organism evidence="13 14">
    <name type="scientific">Linnemannia schmuckeri</name>
    <dbReference type="NCBI Taxonomy" id="64567"/>
    <lineage>
        <taxon>Eukaryota</taxon>
        <taxon>Fungi</taxon>
        <taxon>Fungi incertae sedis</taxon>
        <taxon>Mucoromycota</taxon>
        <taxon>Mortierellomycotina</taxon>
        <taxon>Mortierellomycetes</taxon>
        <taxon>Mortierellales</taxon>
        <taxon>Mortierellaceae</taxon>
        <taxon>Linnemannia</taxon>
    </lineage>
</organism>
<comment type="caution">
    <text evidence="13">The sequence shown here is derived from an EMBL/GenBank/DDBJ whole genome shotgun (WGS) entry which is preliminary data.</text>
</comment>
<dbReference type="CDD" id="cd05581">
    <property type="entry name" value="STKc_PDK1"/>
    <property type="match status" value="1"/>
</dbReference>
<feature type="binding site" evidence="10">
    <location>
        <position position="188"/>
    </location>
    <ligand>
        <name>ATP</name>
        <dbReference type="ChEBI" id="CHEBI:30616"/>
    </ligand>
</feature>
<feature type="compositionally biased region" description="Gly residues" evidence="11">
    <location>
        <begin position="1107"/>
        <end position="1120"/>
    </location>
</feature>
<dbReference type="OrthoDB" id="347657at2759"/>
<keyword evidence="14" id="KW-1185">Reference proteome</keyword>
<dbReference type="Gene3D" id="3.30.200.20">
    <property type="entry name" value="Phosphorylase Kinase, domain 1"/>
    <property type="match status" value="1"/>
</dbReference>
<feature type="compositionally biased region" description="Basic residues" evidence="11">
    <location>
        <begin position="923"/>
        <end position="940"/>
    </location>
</feature>
<feature type="compositionally biased region" description="Polar residues" evidence="11">
    <location>
        <begin position="1124"/>
        <end position="1137"/>
    </location>
</feature>
<dbReference type="InterPro" id="IPR050236">
    <property type="entry name" value="Ser_Thr_kinase_AGC"/>
</dbReference>
<comment type="similarity">
    <text evidence="1">Belongs to the protein kinase superfamily. AGC Ser/Thr protein kinase family. PDPK1 subfamily.</text>
</comment>
<keyword evidence="6 13" id="KW-0418">Kinase</keyword>
<dbReference type="PROSITE" id="PS50011">
    <property type="entry name" value="PROTEIN_KINASE_DOM"/>
    <property type="match status" value="1"/>
</dbReference>
<evidence type="ECO:0000256" key="5">
    <source>
        <dbReference type="ARBA" id="ARBA00022741"/>
    </source>
</evidence>
<dbReference type="Proteomes" id="UP000748756">
    <property type="component" value="Unassembled WGS sequence"/>
</dbReference>
<dbReference type="InterPro" id="IPR039046">
    <property type="entry name" value="PDPK1"/>
</dbReference>
<evidence type="ECO:0000256" key="9">
    <source>
        <dbReference type="ARBA" id="ARBA00048679"/>
    </source>
</evidence>
<keyword evidence="4" id="KW-0808">Transferase</keyword>
<evidence type="ECO:0000256" key="3">
    <source>
        <dbReference type="ARBA" id="ARBA00022527"/>
    </source>
</evidence>
<keyword evidence="5 10" id="KW-0547">Nucleotide-binding</keyword>
<dbReference type="FunFam" id="3.30.200.20:FF:000191">
    <property type="entry name" value="3-phosphoinositide-dependent protein kinase 2-like"/>
    <property type="match status" value="1"/>
</dbReference>
<dbReference type="Pfam" id="PF14593">
    <property type="entry name" value="PH_3"/>
    <property type="match status" value="2"/>
</dbReference>